<proteinExistence type="predicted"/>
<reference evidence="1 2" key="1">
    <citation type="submission" date="2015-12" db="EMBL/GenBank/DDBJ databases">
        <title>The genome of Folsomia candida.</title>
        <authorList>
            <person name="Faddeeva A."/>
            <person name="Derks M.F."/>
            <person name="Anvar Y."/>
            <person name="Smit S."/>
            <person name="Van Straalen N."/>
            <person name="Roelofs D."/>
        </authorList>
    </citation>
    <scope>NUCLEOTIDE SEQUENCE [LARGE SCALE GENOMIC DNA]</scope>
    <source>
        <strain evidence="1 2">VU population</strain>
        <tissue evidence="1">Whole body</tissue>
    </source>
</reference>
<dbReference type="Proteomes" id="UP000198287">
    <property type="component" value="Unassembled WGS sequence"/>
</dbReference>
<dbReference type="AlphaFoldDB" id="A0A226D0V5"/>
<sequence>MQGFAFFAAYLTASIVRWDFNLELGQRQIFNTFLNYEDAIMTVKRMKVNRSSQTFRHPGEEGGHAVRSLLRNWVPHSSNAGFRLIAGNAVHSIVFSMGFGLARTGPKSDGSVPDWAIRQSGPKVSVRSSVRFRISFSRTAGFRDMFFGPPGLTGPVLVRSRSGSGPRENFSVRFRIDRFGPRSGFGSGLIRTNPDH</sequence>
<dbReference type="EMBL" id="LNIX01000043">
    <property type="protein sequence ID" value="OXA38849.1"/>
    <property type="molecule type" value="Genomic_DNA"/>
</dbReference>
<evidence type="ECO:0000313" key="1">
    <source>
        <dbReference type="EMBL" id="OXA38849.1"/>
    </source>
</evidence>
<protein>
    <submittedName>
        <fullName evidence="1">Uncharacterized protein</fullName>
    </submittedName>
</protein>
<keyword evidence="2" id="KW-1185">Reference proteome</keyword>
<name>A0A226D0V5_FOLCA</name>
<comment type="caution">
    <text evidence="1">The sequence shown here is derived from an EMBL/GenBank/DDBJ whole genome shotgun (WGS) entry which is preliminary data.</text>
</comment>
<evidence type="ECO:0000313" key="2">
    <source>
        <dbReference type="Proteomes" id="UP000198287"/>
    </source>
</evidence>
<accession>A0A226D0V5</accession>
<gene>
    <name evidence="1" type="ORF">Fcan01_26360</name>
</gene>
<organism evidence="1 2">
    <name type="scientific">Folsomia candida</name>
    <name type="common">Springtail</name>
    <dbReference type="NCBI Taxonomy" id="158441"/>
    <lineage>
        <taxon>Eukaryota</taxon>
        <taxon>Metazoa</taxon>
        <taxon>Ecdysozoa</taxon>
        <taxon>Arthropoda</taxon>
        <taxon>Hexapoda</taxon>
        <taxon>Collembola</taxon>
        <taxon>Entomobryomorpha</taxon>
        <taxon>Isotomoidea</taxon>
        <taxon>Isotomidae</taxon>
        <taxon>Proisotominae</taxon>
        <taxon>Folsomia</taxon>
    </lineage>
</organism>